<sequence length="424" mass="45717">MIPLERERSLAGAERVVRAFIAQQGWSARIDSSDTGLQGALCMVHDADGEAIGSGFGKGEPEAARVGALYEAVEHIYANSCAPQERVELRAATQLFADPRYAALPFVAEFGRQASRQLSCLCYRRFFDESDGDALAVPAFLCRPNALADLLPGDDFDYASVIRYGSNSGTAIGASLEEAAVHAIGELIERDSWSLFLLAHYLGDASSFGAWVDPGSLPESVAAVHAAASEQLGREVLLIDATSDLGVPAFIATTDRILDGEAVFPSGYGASLYAGHAAIRALTELVQTVLVGQRLATVGEYSRQVLQALSEYPKLRACAYFQVERQRMRQTDWSYPQRERQPPSALLRELIVTLAGRGIDVHHLVHHREGDAFCVVSCVSLELERFLLVTTGMVMAPGRRGMALLTGGLPVRAMRDASVETSAG</sequence>
<dbReference type="PANTHER" id="PTHR37809:SF1">
    <property type="entry name" value="RIBOSOMAL PROTEIN S12 METHYLTHIOTRANSFERASE ACCESSORY FACTOR YCAO"/>
    <property type="match status" value="1"/>
</dbReference>
<dbReference type="RefSeq" id="WP_057944334.1">
    <property type="nucleotide sequence ID" value="NZ_CP011131.1"/>
</dbReference>
<dbReference type="Gene3D" id="3.30.1330.230">
    <property type="match status" value="1"/>
</dbReference>
<dbReference type="PROSITE" id="PS51664">
    <property type="entry name" value="YCAO"/>
    <property type="match status" value="1"/>
</dbReference>
<evidence type="ECO:0000313" key="3">
    <source>
        <dbReference type="Proteomes" id="UP000829194"/>
    </source>
</evidence>
<evidence type="ECO:0000259" key="1">
    <source>
        <dbReference type="PROSITE" id="PS51664"/>
    </source>
</evidence>
<dbReference type="Pfam" id="PF02624">
    <property type="entry name" value="YcaO"/>
    <property type="match status" value="1"/>
</dbReference>
<protein>
    <submittedName>
        <fullName evidence="2">YcaO-like family protein</fullName>
    </submittedName>
</protein>
<organism evidence="2 3">
    <name type="scientific">Lysobacter gummosus</name>
    <dbReference type="NCBI Taxonomy" id="262324"/>
    <lineage>
        <taxon>Bacteria</taxon>
        <taxon>Pseudomonadati</taxon>
        <taxon>Pseudomonadota</taxon>
        <taxon>Gammaproteobacteria</taxon>
        <taxon>Lysobacterales</taxon>
        <taxon>Lysobacteraceae</taxon>
        <taxon>Lysobacter</taxon>
    </lineage>
</organism>
<reference evidence="2 3" key="1">
    <citation type="submission" date="2022-03" db="EMBL/GenBank/DDBJ databases">
        <title>Complete genome sequence of Lysobacter capsici VKM B-2533 and Lysobacter gummosus 10.1.1, promising sources of lytic agents.</title>
        <authorList>
            <person name="Tarlachkov S.V."/>
            <person name="Kudryakova I.V."/>
            <person name="Afoshin A.S."/>
            <person name="Leontyevskaya E.A."/>
            <person name="Leontyevskaya N.V."/>
        </authorList>
    </citation>
    <scope>NUCLEOTIDE SEQUENCE [LARGE SCALE GENOMIC DNA]</scope>
    <source>
        <strain evidence="2 3">10.1.1</strain>
    </source>
</reference>
<gene>
    <name evidence="2" type="ORF">MOV92_20230</name>
</gene>
<dbReference type="EMBL" id="CP093547">
    <property type="protein sequence ID" value="UNP28784.1"/>
    <property type="molecule type" value="Genomic_DNA"/>
</dbReference>
<evidence type="ECO:0000313" key="2">
    <source>
        <dbReference type="EMBL" id="UNP28784.1"/>
    </source>
</evidence>
<name>A0ABY3X872_9GAMM</name>
<dbReference type="Proteomes" id="UP000829194">
    <property type="component" value="Chromosome"/>
</dbReference>
<dbReference type="InterPro" id="IPR003776">
    <property type="entry name" value="YcaO-like_dom"/>
</dbReference>
<proteinExistence type="predicted"/>
<dbReference type="PANTHER" id="PTHR37809">
    <property type="entry name" value="RIBOSOMAL PROTEIN S12 METHYLTHIOTRANSFERASE ACCESSORY FACTOR YCAO"/>
    <property type="match status" value="1"/>
</dbReference>
<accession>A0ABY3X872</accession>
<keyword evidence="3" id="KW-1185">Reference proteome</keyword>
<feature type="domain" description="YcaO" evidence="1">
    <location>
        <begin position="55"/>
        <end position="424"/>
    </location>
</feature>